<organism evidence="1 2">
    <name type="scientific">Allacma fusca</name>
    <dbReference type="NCBI Taxonomy" id="39272"/>
    <lineage>
        <taxon>Eukaryota</taxon>
        <taxon>Metazoa</taxon>
        <taxon>Ecdysozoa</taxon>
        <taxon>Arthropoda</taxon>
        <taxon>Hexapoda</taxon>
        <taxon>Collembola</taxon>
        <taxon>Symphypleona</taxon>
        <taxon>Sminthuridae</taxon>
        <taxon>Allacma</taxon>
    </lineage>
</organism>
<keyword evidence="2" id="KW-1185">Reference proteome</keyword>
<dbReference type="Proteomes" id="UP000708208">
    <property type="component" value="Unassembled WGS sequence"/>
</dbReference>
<proteinExistence type="predicted"/>
<dbReference type="EMBL" id="CAJVCH010080214">
    <property type="protein sequence ID" value="CAG7721509.1"/>
    <property type="molecule type" value="Genomic_DNA"/>
</dbReference>
<evidence type="ECO:0000313" key="1">
    <source>
        <dbReference type="EMBL" id="CAG7721509.1"/>
    </source>
</evidence>
<dbReference type="AlphaFoldDB" id="A0A8J2K771"/>
<evidence type="ECO:0000313" key="2">
    <source>
        <dbReference type="Proteomes" id="UP000708208"/>
    </source>
</evidence>
<comment type="caution">
    <text evidence="1">The sequence shown here is derived from an EMBL/GenBank/DDBJ whole genome shotgun (WGS) entry which is preliminary data.</text>
</comment>
<protein>
    <submittedName>
        <fullName evidence="1">Uncharacterized protein</fullName>
    </submittedName>
</protein>
<gene>
    <name evidence="1" type="ORF">AFUS01_LOCUS10721</name>
</gene>
<feature type="non-terminal residue" evidence="1">
    <location>
        <position position="1"/>
    </location>
</feature>
<reference evidence="1" key="1">
    <citation type="submission" date="2021-06" db="EMBL/GenBank/DDBJ databases">
        <authorList>
            <person name="Hodson N. C."/>
            <person name="Mongue J. A."/>
            <person name="Jaron S. K."/>
        </authorList>
    </citation>
    <scope>NUCLEOTIDE SEQUENCE</scope>
</reference>
<feature type="non-terminal residue" evidence="1">
    <location>
        <position position="31"/>
    </location>
</feature>
<name>A0A8J2K771_9HEXA</name>
<sequence length="31" mass="3334">ENPRFVTPQSPGLGMRFASKVTTPMVASLTL</sequence>
<accession>A0A8J2K771</accession>